<dbReference type="Proteomes" id="UP001164748">
    <property type="component" value="Chromosome"/>
</dbReference>
<keyword evidence="6" id="KW-0574">Periplasm</keyword>
<evidence type="ECO:0000256" key="6">
    <source>
        <dbReference type="ARBA" id="ARBA00022764"/>
    </source>
</evidence>
<comment type="similarity">
    <text evidence="2">Belongs to the bacterial solute-binding protein 1 family.</text>
</comment>
<evidence type="ECO:0000256" key="2">
    <source>
        <dbReference type="ARBA" id="ARBA00008520"/>
    </source>
</evidence>
<keyword evidence="4" id="KW-0813">Transport</keyword>
<dbReference type="InterPro" id="IPR005948">
    <property type="entry name" value="ThiB-like"/>
</dbReference>
<reference evidence="8" key="1">
    <citation type="submission" date="2022-09" db="EMBL/GenBank/DDBJ databases">
        <authorList>
            <person name="Li Z.-J."/>
        </authorList>
    </citation>
    <scope>NUCLEOTIDE SEQUENCE</scope>
    <source>
        <strain evidence="8">TGB11</strain>
    </source>
</reference>
<dbReference type="GO" id="GO:0015888">
    <property type="term" value="P:thiamine transport"/>
    <property type="evidence" value="ECO:0007669"/>
    <property type="project" value="InterPro"/>
</dbReference>
<keyword evidence="5 7" id="KW-0732">Signal</keyword>
<dbReference type="Pfam" id="PF01547">
    <property type="entry name" value="SBP_bac_1"/>
    <property type="match status" value="1"/>
</dbReference>
<evidence type="ECO:0000256" key="3">
    <source>
        <dbReference type="ARBA" id="ARBA00019815"/>
    </source>
</evidence>
<evidence type="ECO:0000256" key="1">
    <source>
        <dbReference type="ARBA" id="ARBA00004418"/>
    </source>
</evidence>
<protein>
    <recommendedName>
        <fullName evidence="3">Thiamine-binding periplasmic protein</fullName>
    </recommendedName>
</protein>
<dbReference type="InterPro" id="IPR006059">
    <property type="entry name" value="SBP"/>
</dbReference>
<evidence type="ECO:0000313" key="9">
    <source>
        <dbReference type="Proteomes" id="UP001164748"/>
    </source>
</evidence>
<dbReference type="PANTHER" id="PTHR30006:SF3">
    <property type="entry name" value="THIAMINE-BINDING PERIPLASMIC PROTEIN"/>
    <property type="match status" value="1"/>
</dbReference>
<dbReference type="GO" id="GO:0030975">
    <property type="term" value="F:thiamine binding"/>
    <property type="evidence" value="ECO:0007669"/>
    <property type="project" value="InterPro"/>
</dbReference>
<dbReference type="PANTHER" id="PTHR30006">
    <property type="entry name" value="THIAMINE-BINDING PERIPLASMIC PROTEIN-RELATED"/>
    <property type="match status" value="1"/>
</dbReference>
<dbReference type="RefSeq" id="WP_269578836.1">
    <property type="nucleotide sequence ID" value="NZ_CP114588.1"/>
</dbReference>
<dbReference type="AlphaFoldDB" id="A0AA47KK99"/>
<comment type="subcellular location">
    <subcellularLocation>
        <location evidence="1">Periplasm</location>
    </subcellularLocation>
</comment>
<name>A0AA47KK99_9GAMM</name>
<organism evidence="8 9">
    <name type="scientific">Salinivibrio kushneri</name>
    <dbReference type="NCBI Taxonomy" id="1908198"/>
    <lineage>
        <taxon>Bacteria</taxon>
        <taxon>Pseudomonadati</taxon>
        <taxon>Pseudomonadota</taxon>
        <taxon>Gammaproteobacteria</taxon>
        <taxon>Vibrionales</taxon>
        <taxon>Vibrionaceae</taxon>
        <taxon>Salinivibrio</taxon>
    </lineage>
</organism>
<dbReference type="GO" id="GO:0030288">
    <property type="term" value="C:outer membrane-bounded periplasmic space"/>
    <property type="evidence" value="ECO:0007669"/>
    <property type="project" value="InterPro"/>
</dbReference>
<dbReference type="NCBIfam" id="TIGR01276">
    <property type="entry name" value="thiB"/>
    <property type="match status" value="1"/>
</dbReference>
<evidence type="ECO:0000313" key="8">
    <source>
        <dbReference type="EMBL" id="WBA08363.1"/>
    </source>
</evidence>
<evidence type="ECO:0000256" key="5">
    <source>
        <dbReference type="ARBA" id="ARBA00022729"/>
    </source>
</evidence>
<dbReference type="SUPFAM" id="SSF53850">
    <property type="entry name" value="Periplasmic binding protein-like II"/>
    <property type="match status" value="1"/>
</dbReference>
<dbReference type="Gene3D" id="3.40.190.10">
    <property type="entry name" value="Periplasmic binding protein-like II"/>
    <property type="match status" value="2"/>
</dbReference>
<dbReference type="CDD" id="cd13545">
    <property type="entry name" value="PBP2_TbpA"/>
    <property type="match status" value="1"/>
</dbReference>
<dbReference type="EMBL" id="CP114588">
    <property type="protein sequence ID" value="WBA08363.1"/>
    <property type="molecule type" value="Genomic_DNA"/>
</dbReference>
<sequence>MKVFTSVLTLVSLSLLSLGARAADPLTVYTYDSFIAEWGAGPKIKAKFEQQCDCQLEFVSLDDGAALLNRLRIEGETTKADIVLGMDTNLMKEAERSGIVAEHAVNTERLQVPGGWDNNYFIPYDYGYFAFVYDTTRLLDPPKSLKALIEERDDISVIYQDPRVSTVGQGLMLWIQKVYGDNNQQAWRELADNTITVTKGWTEAYNMFLNKEADMVLSYTTSPAYHLVADDDDRFAAAMFEEGHYMQIEVAAKSAYTDQPERADAFLQFMLSDAAQSVIPTTQWMYPVTDVNLPDAFYTLDKPQESLLYQPDEVMGNRQQWVRDWQTALVE</sequence>
<dbReference type="GO" id="GO:0030976">
    <property type="term" value="F:thiamine pyrophosphate binding"/>
    <property type="evidence" value="ECO:0007669"/>
    <property type="project" value="TreeGrafter"/>
</dbReference>
<proteinExistence type="inferred from homology"/>
<gene>
    <name evidence="8" type="primary">thiB</name>
    <name evidence="8" type="ORF">N8M53_11200</name>
</gene>
<feature type="signal peptide" evidence="7">
    <location>
        <begin position="1"/>
        <end position="22"/>
    </location>
</feature>
<dbReference type="InterPro" id="IPR005967">
    <property type="entry name" value="ThiB"/>
</dbReference>
<evidence type="ECO:0000256" key="4">
    <source>
        <dbReference type="ARBA" id="ARBA00022448"/>
    </source>
</evidence>
<evidence type="ECO:0000256" key="7">
    <source>
        <dbReference type="SAM" id="SignalP"/>
    </source>
</evidence>
<feature type="chain" id="PRO_5041394196" description="Thiamine-binding periplasmic protein" evidence="7">
    <location>
        <begin position="23"/>
        <end position="331"/>
    </location>
</feature>
<dbReference type="NCBIfam" id="TIGR01254">
    <property type="entry name" value="sfuA"/>
    <property type="match status" value="1"/>
</dbReference>
<accession>A0AA47KK99</accession>